<dbReference type="CDD" id="cd04921">
    <property type="entry name" value="ACT_AKi-HSDH-ThrA-like_1"/>
    <property type="match status" value="1"/>
</dbReference>
<evidence type="ECO:0000256" key="5">
    <source>
        <dbReference type="ARBA" id="ARBA00005056"/>
    </source>
</evidence>
<dbReference type="InterPro" id="IPR011147">
    <property type="entry name" value="Bifunc_Aspkin/hSer_DH"/>
</dbReference>
<comment type="pathway">
    <text evidence="7">Amino-acid biosynthesis; L-threonine biosynthesis; L-threonine from L-aspartate: step 1/5.</text>
</comment>
<dbReference type="PANTHER" id="PTHR43070:SF6">
    <property type="entry name" value="BIFUNCTIONAL ASPARTOKINASE_HOMOSERINE DEHYDROGENASE 1, CHLOROPLASTIC"/>
    <property type="match status" value="1"/>
</dbReference>
<dbReference type="PROSITE" id="PS00324">
    <property type="entry name" value="ASPARTOKINASE"/>
    <property type="match status" value="1"/>
</dbReference>
<dbReference type="InterPro" id="IPR045865">
    <property type="entry name" value="ACT-like_dom_sf"/>
</dbReference>
<keyword evidence="25" id="KW-0457">Lysine biosynthesis</keyword>
<dbReference type="Gene3D" id="3.30.360.10">
    <property type="entry name" value="Dihydrodipicolinate Reductase, domain 2"/>
    <property type="match status" value="1"/>
</dbReference>
<evidence type="ECO:0000256" key="14">
    <source>
        <dbReference type="ARBA" id="ARBA00022697"/>
    </source>
</evidence>
<evidence type="ECO:0000256" key="25">
    <source>
        <dbReference type="ARBA" id="ARBA00023154"/>
    </source>
</evidence>
<keyword evidence="23" id="KW-0520">NAD</keyword>
<dbReference type="PROSITE" id="PS51671">
    <property type="entry name" value="ACT"/>
    <property type="match status" value="2"/>
</dbReference>
<evidence type="ECO:0000256" key="15">
    <source>
        <dbReference type="ARBA" id="ARBA00022723"/>
    </source>
</evidence>
<evidence type="ECO:0000313" key="33">
    <source>
        <dbReference type="Proteomes" id="UP000264353"/>
    </source>
</evidence>
<dbReference type="NCBIfam" id="NF007003">
    <property type="entry name" value="PRK09466.1"/>
    <property type="match status" value="1"/>
</dbReference>
<dbReference type="NCBIfam" id="NF006959">
    <property type="entry name" value="PRK09436.1"/>
    <property type="match status" value="1"/>
</dbReference>
<dbReference type="InterPro" id="IPR041743">
    <property type="entry name" value="AK-HSDH_N"/>
</dbReference>
<keyword evidence="12" id="KW-0934">Plastid</keyword>
<evidence type="ECO:0000256" key="28">
    <source>
        <dbReference type="ARBA" id="ARBA00044938"/>
    </source>
</evidence>
<evidence type="ECO:0000256" key="24">
    <source>
        <dbReference type="ARBA" id="ARBA00023053"/>
    </source>
</evidence>
<comment type="cofactor">
    <cofactor evidence="1">
        <name>a metal cation</name>
        <dbReference type="ChEBI" id="CHEBI:25213"/>
    </cofactor>
</comment>
<evidence type="ECO:0000256" key="18">
    <source>
        <dbReference type="ARBA" id="ARBA00022777"/>
    </source>
</evidence>
<keyword evidence="19" id="KW-0067">ATP-binding</keyword>
<proteinExistence type="inferred from homology"/>
<dbReference type="PANTHER" id="PTHR43070">
    <property type="match status" value="1"/>
</dbReference>
<keyword evidence="17" id="KW-0547">Nucleotide-binding</keyword>
<dbReference type="InterPro" id="IPR036393">
    <property type="entry name" value="AceGlu_kinase-like_sf"/>
</dbReference>
<keyword evidence="18" id="KW-0418">Kinase</keyword>
<comment type="subcellular location">
    <subcellularLocation>
        <location evidence="2">Plastid</location>
        <location evidence="2">Chloroplast</location>
    </subcellularLocation>
</comment>
<dbReference type="GO" id="GO:0009507">
    <property type="term" value="C:chloroplast"/>
    <property type="evidence" value="ECO:0007669"/>
    <property type="project" value="UniProtKB-SubCell"/>
</dbReference>
<dbReference type="GO" id="GO:0005524">
    <property type="term" value="F:ATP binding"/>
    <property type="evidence" value="ECO:0007669"/>
    <property type="project" value="UniProtKB-KW"/>
</dbReference>
<comment type="pathway">
    <text evidence="6">Amino-acid biosynthesis; L-methionine biosynthesis via de novo pathway; L-homoserine from L-aspartate: step 3/3.</text>
</comment>
<comment type="pathway">
    <text evidence="5">Amino-acid biosynthesis; L-threonine biosynthesis; L-threonine from L-aspartate: step 3/5.</text>
</comment>
<dbReference type="InterPro" id="IPR002912">
    <property type="entry name" value="ACT_dom"/>
</dbReference>
<dbReference type="Gene3D" id="3.40.50.720">
    <property type="entry name" value="NAD(P)-binding Rossmann-like Domain"/>
    <property type="match status" value="1"/>
</dbReference>
<comment type="function">
    <text evidence="28">Bifunctional aspartate kinase and homoserine dehydrogenase that catalyzes the first and the third steps toward the synthesis of lysine, methionine and threonine from aspartate.</text>
</comment>
<keyword evidence="24" id="KW-0915">Sodium</keyword>
<dbReference type="InterPro" id="IPR001342">
    <property type="entry name" value="HDH_cat"/>
</dbReference>
<dbReference type="InterPro" id="IPR005106">
    <property type="entry name" value="Asp/hSer_DH_NAD-bd"/>
</dbReference>
<accession>A0A397XYK4</accession>
<dbReference type="SUPFAM" id="SSF55021">
    <property type="entry name" value="ACT-like"/>
    <property type="match status" value="2"/>
</dbReference>
<dbReference type="Gene3D" id="3.40.1160.10">
    <property type="entry name" value="Acetylglutamate kinase-like"/>
    <property type="match status" value="1"/>
</dbReference>
<evidence type="ECO:0000256" key="20">
    <source>
        <dbReference type="ARBA" id="ARBA00022857"/>
    </source>
</evidence>
<dbReference type="FunFam" id="3.30.360.10:FF:000006">
    <property type="entry name" value="Bifunctional aspartokinase/homoserine dehydrogenase"/>
    <property type="match status" value="1"/>
</dbReference>
<dbReference type="Pfam" id="PF22468">
    <property type="entry name" value="ACT_9"/>
    <property type="match status" value="2"/>
</dbReference>
<dbReference type="CDD" id="cd04922">
    <property type="entry name" value="ACT_AKi-HSDH-ThrA_2"/>
    <property type="match status" value="1"/>
</dbReference>
<dbReference type="GO" id="GO:0004412">
    <property type="term" value="F:homoserine dehydrogenase activity"/>
    <property type="evidence" value="ECO:0007669"/>
    <property type="project" value="UniProtKB-EC"/>
</dbReference>
<dbReference type="Pfam" id="PF03447">
    <property type="entry name" value="NAD_binding_3"/>
    <property type="match status" value="1"/>
</dbReference>
<comment type="similarity">
    <text evidence="9">In the N-terminal section; belongs to the aspartokinase family.</text>
</comment>
<evidence type="ECO:0000256" key="6">
    <source>
        <dbReference type="ARBA" id="ARBA00005062"/>
    </source>
</evidence>
<dbReference type="Pfam" id="PF00742">
    <property type="entry name" value="Homoserine_dh"/>
    <property type="match status" value="1"/>
</dbReference>
<dbReference type="UniPathway" id="UPA00051">
    <property type="reaction ID" value="UER00462"/>
</dbReference>
<evidence type="ECO:0000256" key="8">
    <source>
        <dbReference type="ARBA" id="ARBA00007952"/>
    </source>
</evidence>
<keyword evidence="11" id="KW-0028">Amino-acid biosynthesis</keyword>
<dbReference type="AlphaFoldDB" id="A0A397XYK4"/>
<name>A0A397XYK4_BRACM</name>
<dbReference type="InterPro" id="IPR001048">
    <property type="entry name" value="Asp/Glu/Uridylate_kinase"/>
</dbReference>
<evidence type="ECO:0000256" key="26">
    <source>
        <dbReference type="ARBA" id="ARBA00023167"/>
    </source>
</evidence>
<keyword evidence="27" id="KW-0511">Multifunctional enzyme</keyword>
<keyword evidence="20" id="KW-0521">NADP</keyword>
<keyword evidence="21" id="KW-0809">Transit peptide</keyword>
<comment type="similarity">
    <text evidence="8">In the C-terminal section; belongs to the homoserine dehydrogenase family.</text>
</comment>
<dbReference type="Proteomes" id="UP000264353">
    <property type="component" value="Chromosome A9"/>
</dbReference>
<keyword evidence="22" id="KW-0560">Oxidoreductase</keyword>
<dbReference type="NCBIfam" id="TIGR00657">
    <property type="entry name" value="asp_kinases"/>
    <property type="match status" value="1"/>
</dbReference>
<dbReference type="Pfam" id="PF00696">
    <property type="entry name" value="AA_kinase"/>
    <property type="match status" value="1"/>
</dbReference>
<gene>
    <name evidence="32" type="ORF">BRARA_I02734</name>
</gene>
<evidence type="ECO:0000256" key="11">
    <source>
        <dbReference type="ARBA" id="ARBA00022605"/>
    </source>
</evidence>
<dbReference type="GO" id="GO:0004072">
    <property type="term" value="F:aspartate kinase activity"/>
    <property type="evidence" value="ECO:0007669"/>
    <property type="project" value="UniProtKB-EC"/>
</dbReference>
<feature type="domain" description="ACT" evidence="31">
    <location>
        <begin position="486"/>
        <end position="563"/>
    </location>
</feature>
<evidence type="ECO:0000256" key="9">
    <source>
        <dbReference type="ARBA" id="ARBA00010046"/>
    </source>
</evidence>
<keyword evidence="26" id="KW-0486">Methionine biosynthesis</keyword>
<keyword evidence="10" id="KW-0150">Chloroplast</keyword>
<evidence type="ECO:0000259" key="31">
    <source>
        <dbReference type="PROSITE" id="PS51671"/>
    </source>
</evidence>
<dbReference type="PROSITE" id="PS01042">
    <property type="entry name" value="HOMOSER_DHGENASE"/>
    <property type="match status" value="1"/>
</dbReference>
<evidence type="ECO:0000256" key="29">
    <source>
        <dbReference type="ARBA" id="ARBA00048561"/>
    </source>
</evidence>
<evidence type="ECO:0000256" key="17">
    <source>
        <dbReference type="ARBA" id="ARBA00022741"/>
    </source>
</evidence>
<evidence type="ECO:0000256" key="27">
    <source>
        <dbReference type="ARBA" id="ARBA00023268"/>
    </source>
</evidence>
<comment type="pathway">
    <text evidence="4">Amino-acid biosynthesis; L-methionine biosynthesis via de novo pathway; L-homoserine from L-aspartate: step 1/3.</text>
</comment>
<dbReference type="FunFam" id="3.30.2130.10:FF:000001">
    <property type="entry name" value="Bifunctional aspartokinase/homoserine dehydrogenase"/>
    <property type="match status" value="1"/>
</dbReference>
<dbReference type="GO" id="GO:0009088">
    <property type="term" value="P:threonine biosynthetic process"/>
    <property type="evidence" value="ECO:0007669"/>
    <property type="project" value="UniProtKB-UniPathway"/>
</dbReference>
<dbReference type="FunFam" id="3.40.1160.10:FF:000017">
    <property type="entry name" value="Bifunctional aspartokinase/homoserine dehydrogenase"/>
    <property type="match status" value="1"/>
</dbReference>
<evidence type="ECO:0000313" key="32">
    <source>
        <dbReference type="EMBL" id="RID46047.1"/>
    </source>
</evidence>
<dbReference type="Gene3D" id="3.30.2130.10">
    <property type="entry name" value="VC0802-like"/>
    <property type="match status" value="1"/>
</dbReference>
<evidence type="ECO:0000256" key="7">
    <source>
        <dbReference type="ARBA" id="ARBA00005139"/>
    </source>
</evidence>
<evidence type="ECO:0000256" key="22">
    <source>
        <dbReference type="ARBA" id="ARBA00023002"/>
    </source>
</evidence>
<dbReference type="EMBL" id="CM010636">
    <property type="protein sequence ID" value="RID46047.1"/>
    <property type="molecule type" value="Genomic_DNA"/>
</dbReference>
<organism evidence="32 33">
    <name type="scientific">Brassica campestris</name>
    <name type="common">Field mustard</name>
    <dbReference type="NCBI Taxonomy" id="3711"/>
    <lineage>
        <taxon>Eukaryota</taxon>
        <taxon>Viridiplantae</taxon>
        <taxon>Streptophyta</taxon>
        <taxon>Embryophyta</taxon>
        <taxon>Tracheophyta</taxon>
        <taxon>Spermatophyta</taxon>
        <taxon>Magnoliopsida</taxon>
        <taxon>eudicotyledons</taxon>
        <taxon>Gunneridae</taxon>
        <taxon>Pentapetalae</taxon>
        <taxon>rosids</taxon>
        <taxon>malvids</taxon>
        <taxon>Brassicales</taxon>
        <taxon>Brassicaceae</taxon>
        <taxon>Brassiceae</taxon>
        <taxon>Brassica</taxon>
    </lineage>
</organism>
<dbReference type="InterPro" id="IPR019811">
    <property type="entry name" value="HDH_CS"/>
</dbReference>
<dbReference type="SUPFAM" id="SSF55347">
    <property type="entry name" value="Glyceraldehyde-3-phosphate dehydrogenase-like, C-terminal domain"/>
    <property type="match status" value="1"/>
</dbReference>
<dbReference type="FunFam" id="3.40.50.720:FF:000083">
    <property type="entry name" value="Bifunctional aspartokinase/homoserine dehydrogenase"/>
    <property type="match status" value="1"/>
</dbReference>
<comment type="catalytic activity">
    <reaction evidence="29">
        <text>L-aspartate + ATP = 4-phospho-L-aspartate + ADP</text>
        <dbReference type="Rhea" id="RHEA:23776"/>
        <dbReference type="ChEBI" id="CHEBI:29991"/>
        <dbReference type="ChEBI" id="CHEBI:30616"/>
        <dbReference type="ChEBI" id="CHEBI:57535"/>
        <dbReference type="ChEBI" id="CHEBI:456216"/>
        <dbReference type="EC" id="2.7.2.4"/>
    </reaction>
    <physiologicalReaction direction="left-to-right" evidence="29">
        <dbReference type="Rhea" id="RHEA:23777"/>
    </physiologicalReaction>
</comment>
<reference evidence="32 33" key="1">
    <citation type="submission" date="2018-06" db="EMBL/GenBank/DDBJ databases">
        <title>WGS assembly of Brassica rapa FPsc.</title>
        <authorList>
            <person name="Bowman J."/>
            <person name="Kohchi T."/>
            <person name="Yamato K."/>
            <person name="Jenkins J."/>
            <person name="Shu S."/>
            <person name="Ishizaki K."/>
            <person name="Yamaoka S."/>
            <person name="Nishihama R."/>
            <person name="Nakamura Y."/>
            <person name="Berger F."/>
            <person name="Adam C."/>
            <person name="Aki S."/>
            <person name="Althoff F."/>
            <person name="Araki T."/>
            <person name="Arteaga-Vazquez M."/>
            <person name="Balasubrmanian S."/>
            <person name="Bauer D."/>
            <person name="Boehm C."/>
            <person name="Briginshaw L."/>
            <person name="Caballero-Perez J."/>
            <person name="Catarino B."/>
            <person name="Chen F."/>
            <person name="Chiyoda S."/>
            <person name="Chovatia M."/>
            <person name="Davies K."/>
            <person name="Delmans M."/>
            <person name="Demura T."/>
            <person name="Dierschke T."/>
            <person name="Dolan L."/>
            <person name="Dorantes-Acosta A."/>
            <person name="Eklund D."/>
            <person name="Florent S."/>
            <person name="Flores-Sandoval E."/>
            <person name="Fujiyama A."/>
            <person name="Fukuzawa H."/>
            <person name="Galik B."/>
            <person name="Grimanelli D."/>
            <person name="Grimwood J."/>
            <person name="Grossniklaus U."/>
            <person name="Hamada T."/>
            <person name="Haseloff J."/>
            <person name="Hetherington A."/>
            <person name="Higo A."/>
            <person name="Hirakawa Y."/>
            <person name="Hundley H."/>
            <person name="Ikeda Y."/>
            <person name="Inoue K."/>
            <person name="Inoue S."/>
            <person name="Ishida S."/>
            <person name="Jia Q."/>
            <person name="Kakita M."/>
            <person name="Kanazawa T."/>
            <person name="Kawai Y."/>
            <person name="Kawashima T."/>
            <person name="Kennedy M."/>
            <person name="Kinose K."/>
            <person name="Kinoshita T."/>
            <person name="Kohara Y."/>
            <person name="Koide E."/>
            <person name="Komatsu K."/>
            <person name="Kopischke S."/>
            <person name="Kubo M."/>
            <person name="Kyozuka J."/>
            <person name="Lagercrantz U."/>
            <person name="Lin S."/>
            <person name="Lindquist E."/>
            <person name="Lipzen A."/>
            <person name="Lu C."/>
            <person name="Luna E."/>
            <person name="Martienssen R."/>
            <person name="Minamino N."/>
            <person name="Mizutani M."/>
            <person name="Mizutani M."/>
            <person name="Mochizuki N."/>
            <person name="Monte I."/>
            <person name="Mosher R."/>
            <person name="Nagasaki H."/>
            <person name="Nakagami H."/>
            <person name="Naramoto S."/>
            <person name="Nishitani K."/>
            <person name="Ohtani M."/>
            <person name="Okamoto T."/>
            <person name="Okumura M."/>
            <person name="Phillips J."/>
            <person name="Pollak B."/>
            <person name="Reinders A."/>
            <person name="Roevekamp M."/>
            <person name="Sano R."/>
            <person name="Sawa S."/>
            <person name="Schmid M."/>
            <person name="Shirakawa M."/>
            <person name="Solano R."/>
            <person name="Spunde A."/>
            <person name="Suetsugu N."/>
            <person name="Sugano S."/>
            <person name="Sugiyama A."/>
            <person name="Sun R."/>
            <person name="Suzuki Y."/>
            <person name="Takenaka M."/>
            <person name="Takezawa D."/>
            <person name="Tomogane H."/>
            <person name="Tsuzuki M."/>
            <person name="Ueda T."/>
            <person name="Umeda M."/>
            <person name="Ward J."/>
            <person name="Watanabe Y."/>
            <person name="Yazaki K."/>
            <person name="Yokoyama R."/>
            <person name="Yoshitake Y."/>
            <person name="Yotsui I."/>
            <person name="Zachgo S."/>
            <person name="Schmutz J."/>
        </authorList>
    </citation>
    <scope>NUCLEOTIDE SEQUENCE [LARGE SCALE GENOMIC DNA]</scope>
    <source>
        <strain evidence="33">cv. B-3</strain>
    </source>
</reference>
<dbReference type="InterPro" id="IPR036291">
    <property type="entry name" value="NAD(P)-bd_dom_sf"/>
</dbReference>
<keyword evidence="13" id="KW-0808">Transferase</keyword>
<dbReference type="SMR" id="A0A397XYK4"/>
<evidence type="ECO:0000256" key="12">
    <source>
        <dbReference type="ARBA" id="ARBA00022640"/>
    </source>
</evidence>
<dbReference type="SUPFAM" id="SSF51735">
    <property type="entry name" value="NAD(P)-binding Rossmann-fold domains"/>
    <property type="match status" value="1"/>
</dbReference>
<evidence type="ECO:0000256" key="13">
    <source>
        <dbReference type="ARBA" id="ARBA00022679"/>
    </source>
</evidence>
<evidence type="ECO:0000256" key="3">
    <source>
        <dbReference type="ARBA" id="ARBA00004766"/>
    </source>
</evidence>
<evidence type="ECO:0000256" key="21">
    <source>
        <dbReference type="ARBA" id="ARBA00022946"/>
    </source>
</evidence>
<evidence type="ECO:0000256" key="1">
    <source>
        <dbReference type="ARBA" id="ARBA00001920"/>
    </source>
</evidence>
<feature type="domain" description="ACT" evidence="31">
    <location>
        <begin position="405"/>
        <end position="480"/>
    </location>
</feature>
<dbReference type="InterPro" id="IPR018042">
    <property type="entry name" value="Aspartate_kinase_CS"/>
</dbReference>
<evidence type="ECO:0000256" key="19">
    <source>
        <dbReference type="ARBA" id="ARBA00022840"/>
    </source>
</evidence>
<dbReference type="CDD" id="cd04257">
    <property type="entry name" value="AAK_AK-HSDH"/>
    <property type="match status" value="1"/>
</dbReference>
<dbReference type="UniPathway" id="UPA00034">
    <property type="reaction ID" value="UER00015"/>
</dbReference>
<evidence type="ECO:0000256" key="23">
    <source>
        <dbReference type="ARBA" id="ARBA00023027"/>
    </source>
</evidence>
<dbReference type="UniPathway" id="UPA00050">
    <property type="reaction ID" value="UER00063"/>
</dbReference>
<dbReference type="GO" id="GO:0009089">
    <property type="term" value="P:lysine biosynthetic process via diaminopimelate"/>
    <property type="evidence" value="ECO:0007669"/>
    <property type="project" value="UniProtKB-UniPathway"/>
</dbReference>
<evidence type="ECO:0000256" key="30">
    <source>
        <dbReference type="ARBA" id="ARBA00048841"/>
    </source>
</evidence>
<comment type="pathway">
    <text evidence="3">Amino-acid biosynthesis; L-lysine biosynthesis via DAP pathway; (S)-tetrahydrodipicolinate from L-aspartate: step 1/4.</text>
</comment>
<keyword evidence="16" id="KW-0677">Repeat</keyword>
<dbReference type="InterPro" id="IPR001341">
    <property type="entry name" value="Asp_kinase"/>
</dbReference>
<keyword evidence="15" id="KW-0479">Metal-binding</keyword>
<sequence>MPVVSLAKIAASPAVTAGDFTVRVPCIYGKRLVFNRVSLRRSFVSHRVRSELQSPRVLGSVTDLSLDNSVENGHLPKGDSWAVHKFGGTCVGNSERIKDVADVVVSDGSSRKLVVVSAMAKVTDMMYDLIHRAQSRDDSYLSALDAVLEKHRATALELLDGDELASFSARLHNDINNLKAMLRAIYIAGHATESFSDFVVGHGELWSAQMLAAVVRKSGLDCTWMDARDVLVVVPNSSSQVDPDFAESEKRLEKWFSQNSAAKIIIATGFIASTPENIPTTLKRDGSDFSAAIMGALFRSHQLTIWTDVDGVYSADPRKVSDAVILKTLSYQEAWEMSYFGANVLHPRTIIPVMKYDIPIVIRNIFNLSAPGTMICRQIEDEDGYKLDAPVKGFATIDNLALVNVEGTGMAGVPGTASAIFSAVKEVGANVIMISQASSEHSVCFAVPEKEVKAVSEALNSRFRQALAGGRLSQIEIIPNCSILAAVGQKMASTPGVSATFFNALAKANINIRAIAQGCSEFNITVVVKREDCIRALRAVHSRFYLSRTTLAVGIVGPGLIGGTLLDQIRDQAAVLKEEFKIDLRVIGITGSSKMLLSESGIDLSRWRELMKEEGESANIEKFTQYVKGNHFIPNSVIVDCTADADIASSYYDWLLRGIHVVTPNKKANSGPLDQYLKIRDLQRKSYTHYFYEATVGAGLPIISTLRGLLETGDKILRIEGIFSGTLSYLFNNFVGNRSFSDVVAEAKQAGFTEPDPRDDLSGTDVARKVTILARESGLKLDLDSLPVQSLVPKPLQACASAEEFMQKLPQFDEELSKQRQEAEAAGEVLRYVGVVDAVAKKGTVELKRYKKDHPFAQLSGADNIIAFTTKRYKEQPLIVRGPGAGAQVTAGGIFSDILRLAFYLGAPS</sequence>
<evidence type="ECO:0000256" key="4">
    <source>
        <dbReference type="ARBA" id="ARBA00004986"/>
    </source>
</evidence>
<keyword evidence="14" id="KW-0791">Threonine biosynthesis</keyword>
<evidence type="ECO:0000256" key="16">
    <source>
        <dbReference type="ARBA" id="ARBA00022737"/>
    </source>
</evidence>
<protein>
    <recommendedName>
        <fullName evidence="31">ACT domain-containing protein</fullName>
    </recommendedName>
</protein>
<dbReference type="GO" id="GO:0046872">
    <property type="term" value="F:metal ion binding"/>
    <property type="evidence" value="ECO:0007669"/>
    <property type="project" value="UniProtKB-KW"/>
</dbReference>
<dbReference type="SUPFAM" id="SSF53633">
    <property type="entry name" value="Carbamate kinase-like"/>
    <property type="match status" value="1"/>
</dbReference>
<evidence type="ECO:0000256" key="2">
    <source>
        <dbReference type="ARBA" id="ARBA00004229"/>
    </source>
</evidence>
<dbReference type="InterPro" id="IPR054352">
    <property type="entry name" value="ACT_Aspartokinase"/>
</dbReference>
<dbReference type="GO" id="GO:0050661">
    <property type="term" value="F:NADP binding"/>
    <property type="evidence" value="ECO:0007669"/>
    <property type="project" value="InterPro"/>
</dbReference>
<comment type="catalytic activity">
    <reaction evidence="30">
        <text>L-homoserine + NADP(+) = L-aspartate 4-semialdehyde + NADPH + H(+)</text>
        <dbReference type="Rhea" id="RHEA:15761"/>
        <dbReference type="ChEBI" id="CHEBI:15378"/>
        <dbReference type="ChEBI" id="CHEBI:57476"/>
        <dbReference type="ChEBI" id="CHEBI:57783"/>
        <dbReference type="ChEBI" id="CHEBI:58349"/>
        <dbReference type="ChEBI" id="CHEBI:537519"/>
        <dbReference type="EC" id="1.1.1.3"/>
    </reaction>
    <physiologicalReaction direction="right-to-left" evidence="30">
        <dbReference type="Rhea" id="RHEA:15763"/>
    </physiologicalReaction>
</comment>
<evidence type="ECO:0000256" key="10">
    <source>
        <dbReference type="ARBA" id="ARBA00022528"/>
    </source>
</evidence>
<dbReference type="GO" id="GO:0009086">
    <property type="term" value="P:methionine biosynthetic process"/>
    <property type="evidence" value="ECO:0007669"/>
    <property type="project" value="UniProtKB-KW"/>
</dbReference>